<gene>
    <name evidence="2" type="ORF">C8263_11395</name>
</gene>
<keyword evidence="3" id="KW-1185">Reference proteome</keyword>
<protein>
    <submittedName>
        <fullName evidence="2">Uncharacterized protein</fullName>
    </submittedName>
</protein>
<evidence type="ECO:0000256" key="1">
    <source>
        <dbReference type="SAM" id="MobiDB-lite"/>
    </source>
</evidence>
<dbReference type="EMBL" id="PYSV01000010">
    <property type="protein sequence ID" value="PTA67709.1"/>
    <property type="molecule type" value="Genomic_DNA"/>
</dbReference>
<proteinExistence type="predicted"/>
<evidence type="ECO:0000313" key="3">
    <source>
        <dbReference type="Proteomes" id="UP000240317"/>
    </source>
</evidence>
<dbReference type="Proteomes" id="UP000240317">
    <property type="component" value="Unassembled WGS sequence"/>
</dbReference>
<evidence type="ECO:0000313" key="2">
    <source>
        <dbReference type="EMBL" id="PTA67709.1"/>
    </source>
</evidence>
<sequence>MTICHRTGSATNPYNLITVSRNALDAHQGHGDIIPAPPEGCPTTADGAQPSPTPPSPTPPAPTPPNPAPPSPTPPEGGNDKVSICHATGSANNPYNLITVSANALEAHRGHGDIIPAPPEGCPTTPPPGNGNGNGNSR</sequence>
<organism evidence="2 3">
    <name type="scientific">Deinococcus arcticus</name>
    <dbReference type="NCBI Taxonomy" id="2136176"/>
    <lineage>
        <taxon>Bacteria</taxon>
        <taxon>Thermotogati</taxon>
        <taxon>Deinococcota</taxon>
        <taxon>Deinococci</taxon>
        <taxon>Deinococcales</taxon>
        <taxon>Deinococcaceae</taxon>
        <taxon>Deinococcus</taxon>
    </lineage>
</organism>
<feature type="region of interest" description="Disordered" evidence="1">
    <location>
        <begin position="28"/>
        <end position="94"/>
    </location>
</feature>
<feature type="compositionally biased region" description="Pro residues" evidence="1">
    <location>
        <begin position="51"/>
        <end position="75"/>
    </location>
</feature>
<feature type="compositionally biased region" description="Pro residues" evidence="1">
    <location>
        <begin position="116"/>
        <end position="129"/>
    </location>
</feature>
<reference evidence="2 3" key="1">
    <citation type="submission" date="2018-03" db="EMBL/GenBank/DDBJ databases">
        <title>Draft genome of Deinococcus sp. OD32.</title>
        <authorList>
            <person name="Wang X.-P."/>
            <person name="Du Z.-J."/>
        </authorList>
    </citation>
    <scope>NUCLEOTIDE SEQUENCE [LARGE SCALE GENOMIC DNA]</scope>
    <source>
        <strain evidence="2 3">OD32</strain>
    </source>
</reference>
<accession>A0A2T3W742</accession>
<name>A0A2T3W742_9DEIO</name>
<comment type="caution">
    <text evidence="2">The sequence shown here is derived from an EMBL/GenBank/DDBJ whole genome shotgun (WGS) entry which is preliminary data.</text>
</comment>
<dbReference type="AlphaFoldDB" id="A0A2T3W742"/>
<feature type="region of interest" description="Disordered" evidence="1">
    <location>
        <begin position="109"/>
        <end position="138"/>
    </location>
</feature>